<evidence type="ECO:0000256" key="5">
    <source>
        <dbReference type="ARBA" id="ARBA00022729"/>
    </source>
</evidence>
<dbReference type="AlphaFoldDB" id="A0A2G9G232"/>
<dbReference type="InterPro" id="IPR039455">
    <property type="entry name" value="EPFL"/>
</dbReference>
<keyword evidence="6" id="KW-1015">Disulfide bond</keyword>
<evidence type="ECO:0000313" key="8">
    <source>
        <dbReference type="EMBL" id="PIM98959.1"/>
    </source>
</evidence>
<reference evidence="9" key="1">
    <citation type="journal article" date="2018" name="Gigascience">
        <title>Genome assembly of the Pink Ipe (Handroanthus impetiginosus, Bignoniaceae), a highly valued, ecologically keystone Neotropical timber forest tree.</title>
        <authorList>
            <person name="Silva-Junior O.B."/>
            <person name="Grattapaglia D."/>
            <person name="Novaes E."/>
            <person name="Collevatti R.G."/>
        </authorList>
    </citation>
    <scope>NUCLEOTIDE SEQUENCE [LARGE SCALE GENOMIC DNA]</scope>
    <source>
        <strain evidence="9">cv. UFG-1</strain>
    </source>
</reference>
<dbReference type="OrthoDB" id="1874659at2759"/>
<name>A0A2G9G232_9LAMI</name>
<evidence type="ECO:0000256" key="4">
    <source>
        <dbReference type="ARBA" id="ARBA00022525"/>
    </source>
</evidence>
<comment type="function">
    <text evidence="7">Controls stomatal patterning.</text>
</comment>
<accession>A0A2G9G232</accession>
<dbReference type="GO" id="GO:0016798">
    <property type="term" value="F:hydrolase activity, acting on glycosyl bonds"/>
    <property type="evidence" value="ECO:0007669"/>
    <property type="project" value="UniProtKB-KW"/>
</dbReference>
<dbReference type="GO" id="GO:0010052">
    <property type="term" value="P:guard cell differentiation"/>
    <property type="evidence" value="ECO:0007669"/>
    <property type="project" value="UniProtKB-UniRule"/>
</dbReference>
<dbReference type="Pfam" id="PF17181">
    <property type="entry name" value="EPF"/>
    <property type="match status" value="1"/>
</dbReference>
<keyword evidence="5 7" id="KW-0732">Signal</keyword>
<feature type="signal peptide" evidence="7">
    <location>
        <begin position="1"/>
        <end position="21"/>
    </location>
</feature>
<evidence type="ECO:0000256" key="3">
    <source>
        <dbReference type="ARBA" id="ARBA00022473"/>
    </source>
</evidence>
<comment type="similarity">
    <text evidence="2 7">Belongs to the plant cysteine rich small secretory peptide family. Epidermal patterning factor subfamily.</text>
</comment>
<keyword evidence="9" id="KW-1185">Reference proteome</keyword>
<proteinExistence type="inferred from homology"/>
<evidence type="ECO:0000256" key="2">
    <source>
        <dbReference type="ARBA" id="ARBA00008127"/>
    </source>
</evidence>
<feature type="chain" id="PRO_5027163044" description="Epidermal patterning factor-like protein" evidence="7">
    <location>
        <begin position="22"/>
        <end position="112"/>
    </location>
</feature>
<keyword evidence="3 7" id="KW-0217">Developmental protein</keyword>
<dbReference type="PANTHER" id="PTHR33109">
    <property type="entry name" value="EPIDERMAL PATTERNING FACTOR-LIKE PROTEIN 4"/>
    <property type="match status" value="1"/>
</dbReference>
<keyword evidence="8" id="KW-0326">Glycosidase</keyword>
<gene>
    <name evidence="8" type="ORF">CDL12_28551</name>
</gene>
<protein>
    <recommendedName>
        <fullName evidence="7">Epidermal patterning factor-like protein</fullName>
    </recommendedName>
</protein>
<comment type="subcellular location">
    <subcellularLocation>
        <location evidence="1 7">Secreted</location>
    </subcellularLocation>
</comment>
<evidence type="ECO:0000256" key="7">
    <source>
        <dbReference type="RuleBase" id="RU367102"/>
    </source>
</evidence>
<keyword evidence="4 7" id="KW-0964">Secreted</keyword>
<evidence type="ECO:0000313" key="9">
    <source>
        <dbReference type="Proteomes" id="UP000231279"/>
    </source>
</evidence>
<sequence>MKLFLFTCLLLFSPFVVLSSAKTGRFCTKEENVNEQNSDNALGSPSTRRFLQGSTPPDCKDKCGSCTPCVAVLARGSPSPPQASAHRLINIGIQDYYPLKWWCQCKGKLYKP</sequence>
<evidence type="ECO:0000256" key="6">
    <source>
        <dbReference type="ARBA" id="ARBA00023157"/>
    </source>
</evidence>
<dbReference type="EMBL" id="NKXS01007936">
    <property type="protein sequence ID" value="PIM98959.1"/>
    <property type="molecule type" value="Genomic_DNA"/>
</dbReference>
<dbReference type="PANTHER" id="PTHR33109:SF4">
    <property type="entry name" value="EPIDERMAL PATTERNING FACTOR-LIKE PROTEIN 6"/>
    <property type="match status" value="1"/>
</dbReference>
<comment type="caution">
    <text evidence="8">The sequence shown here is derived from an EMBL/GenBank/DDBJ whole genome shotgun (WGS) entry which is preliminary data.</text>
</comment>
<dbReference type="GO" id="GO:0005576">
    <property type="term" value="C:extracellular region"/>
    <property type="evidence" value="ECO:0007669"/>
    <property type="project" value="UniProtKB-SubCell"/>
</dbReference>
<organism evidence="8 9">
    <name type="scientific">Handroanthus impetiginosus</name>
    <dbReference type="NCBI Taxonomy" id="429701"/>
    <lineage>
        <taxon>Eukaryota</taxon>
        <taxon>Viridiplantae</taxon>
        <taxon>Streptophyta</taxon>
        <taxon>Embryophyta</taxon>
        <taxon>Tracheophyta</taxon>
        <taxon>Spermatophyta</taxon>
        <taxon>Magnoliopsida</taxon>
        <taxon>eudicotyledons</taxon>
        <taxon>Gunneridae</taxon>
        <taxon>Pentapetalae</taxon>
        <taxon>asterids</taxon>
        <taxon>lamiids</taxon>
        <taxon>Lamiales</taxon>
        <taxon>Bignoniaceae</taxon>
        <taxon>Crescentiina</taxon>
        <taxon>Tabebuia alliance</taxon>
        <taxon>Handroanthus</taxon>
    </lineage>
</organism>
<keyword evidence="8" id="KW-0378">Hydrolase</keyword>
<evidence type="ECO:0000256" key="1">
    <source>
        <dbReference type="ARBA" id="ARBA00004613"/>
    </source>
</evidence>
<dbReference type="Proteomes" id="UP000231279">
    <property type="component" value="Unassembled WGS sequence"/>
</dbReference>